<dbReference type="Proteomes" id="UP001190700">
    <property type="component" value="Unassembled WGS sequence"/>
</dbReference>
<evidence type="ECO:0000313" key="1">
    <source>
        <dbReference type="EMBL" id="KAK3275604.1"/>
    </source>
</evidence>
<name>A0AAE0GCJ1_9CHLO</name>
<accession>A0AAE0GCJ1</accession>
<reference evidence="1 2" key="1">
    <citation type="journal article" date="2015" name="Genome Biol. Evol.">
        <title>Comparative Genomics of a Bacterivorous Green Alga Reveals Evolutionary Causalities and Consequences of Phago-Mixotrophic Mode of Nutrition.</title>
        <authorList>
            <person name="Burns J.A."/>
            <person name="Paasch A."/>
            <person name="Narechania A."/>
            <person name="Kim E."/>
        </authorList>
    </citation>
    <scope>NUCLEOTIDE SEQUENCE [LARGE SCALE GENOMIC DNA]</scope>
    <source>
        <strain evidence="1 2">PLY_AMNH</strain>
    </source>
</reference>
<protein>
    <submittedName>
        <fullName evidence="1">Uncharacterized protein</fullName>
    </submittedName>
</protein>
<dbReference type="AlphaFoldDB" id="A0AAE0GCJ1"/>
<organism evidence="1 2">
    <name type="scientific">Cymbomonas tetramitiformis</name>
    <dbReference type="NCBI Taxonomy" id="36881"/>
    <lineage>
        <taxon>Eukaryota</taxon>
        <taxon>Viridiplantae</taxon>
        <taxon>Chlorophyta</taxon>
        <taxon>Pyramimonadophyceae</taxon>
        <taxon>Pyramimonadales</taxon>
        <taxon>Pyramimonadaceae</taxon>
        <taxon>Cymbomonas</taxon>
    </lineage>
</organism>
<dbReference type="EMBL" id="LGRX02007125">
    <property type="protein sequence ID" value="KAK3275604.1"/>
    <property type="molecule type" value="Genomic_DNA"/>
</dbReference>
<proteinExistence type="predicted"/>
<sequence length="210" mass="23520">MEKADLQGQHLQWAITLQAFEFTDATGPRLDMEHGQPLEACHVEYCTRGFCDQVCFALAQEPLLGEVANPEAQVANSCLLREMFDTDYPEPVEDSGRLRRRSSMGCGLEMLLRNGIKVNKYLYQDISPASQAVARARCVALSRRYPDLLVVYAIELDRLPANLADTTLQHLVGAGALSVERWVMVCGYPCQDLSRLLASWLGWRVSTTRP</sequence>
<keyword evidence="2" id="KW-1185">Reference proteome</keyword>
<evidence type="ECO:0000313" key="2">
    <source>
        <dbReference type="Proteomes" id="UP001190700"/>
    </source>
</evidence>
<gene>
    <name evidence="1" type="ORF">CYMTET_16278</name>
</gene>
<comment type="caution">
    <text evidence="1">The sequence shown here is derived from an EMBL/GenBank/DDBJ whole genome shotgun (WGS) entry which is preliminary data.</text>
</comment>